<dbReference type="HOGENOM" id="CLU_1686770_0_0_1"/>
<accession>S3CJ34</accession>
<evidence type="ECO:0000256" key="1">
    <source>
        <dbReference type="SAM" id="MobiDB-lite"/>
    </source>
</evidence>
<proteinExistence type="predicted"/>
<reference evidence="2 3" key="1">
    <citation type="journal article" date="2013" name="BMC Genomics">
        <title>Genomics-driven discovery of the pneumocandin biosynthetic gene cluster in the fungus Glarea lozoyensis.</title>
        <authorList>
            <person name="Chen L."/>
            <person name="Yue Q."/>
            <person name="Zhang X."/>
            <person name="Xiang M."/>
            <person name="Wang C."/>
            <person name="Li S."/>
            <person name="Che Y."/>
            <person name="Ortiz-Lopez F.J."/>
            <person name="Bills G.F."/>
            <person name="Liu X."/>
            <person name="An Z."/>
        </authorList>
    </citation>
    <scope>NUCLEOTIDE SEQUENCE [LARGE SCALE GENOMIC DNA]</scope>
    <source>
        <strain evidence="3">ATCC 20868 / MF5171</strain>
    </source>
</reference>
<gene>
    <name evidence="2" type="ORF">GLAREA_01692</name>
</gene>
<feature type="compositionally biased region" description="Basic residues" evidence="1">
    <location>
        <begin position="138"/>
        <end position="147"/>
    </location>
</feature>
<dbReference type="Proteomes" id="UP000016922">
    <property type="component" value="Unassembled WGS sequence"/>
</dbReference>
<keyword evidence="3" id="KW-1185">Reference proteome</keyword>
<sequence>MRVVNEGGVRGKTLKRIRGRLEEQKILGPGQRRLKAPPGSDNVNPFGSLQQPMSLWGGGGHHGMGGWWMVVMDQARQDKTFSLVAENERNSPGTVPGTVLYREQRGTGAMQGLHLGESSSMTSEQGGKAASSNGGRRAAYRTSRKPRSREATSHGP</sequence>
<organism evidence="2 3">
    <name type="scientific">Glarea lozoyensis (strain ATCC 20868 / MF5171)</name>
    <dbReference type="NCBI Taxonomy" id="1116229"/>
    <lineage>
        <taxon>Eukaryota</taxon>
        <taxon>Fungi</taxon>
        <taxon>Dikarya</taxon>
        <taxon>Ascomycota</taxon>
        <taxon>Pezizomycotina</taxon>
        <taxon>Leotiomycetes</taxon>
        <taxon>Helotiales</taxon>
        <taxon>Helotiaceae</taxon>
        <taxon>Glarea</taxon>
    </lineage>
</organism>
<dbReference type="AlphaFoldDB" id="S3CJ34"/>
<dbReference type="RefSeq" id="XP_008087099.1">
    <property type="nucleotide sequence ID" value="XM_008088908.1"/>
</dbReference>
<dbReference type="KEGG" id="glz:GLAREA_01692"/>
<feature type="region of interest" description="Disordered" evidence="1">
    <location>
        <begin position="85"/>
        <end position="156"/>
    </location>
</feature>
<name>S3CJ34_GLAL2</name>
<evidence type="ECO:0000313" key="2">
    <source>
        <dbReference type="EMBL" id="EPE25780.1"/>
    </source>
</evidence>
<dbReference type="EMBL" id="KE145371">
    <property type="protein sequence ID" value="EPE25780.1"/>
    <property type="molecule type" value="Genomic_DNA"/>
</dbReference>
<dbReference type="GeneID" id="19460750"/>
<evidence type="ECO:0000313" key="3">
    <source>
        <dbReference type="Proteomes" id="UP000016922"/>
    </source>
</evidence>
<protein>
    <submittedName>
        <fullName evidence="2">Uncharacterized protein</fullName>
    </submittedName>
</protein>
<feature type="compositionally biased region" description="Polar residues" evidence="1">
    <location>
        <begin position="117"/>
        <end position="134"/>
    </location>
</feature>